<dbReference type="EMBL" id="JARTCD010000001">
    <property type="protein sequence ID" value="KAJ8664155.1"/>
    <property type="molecule type" value="Genomic_DNA"/>
</dbReference>
<dbReference type="RefSeq" id="XP_058349067.1">
    <property type="nucleotide sequence ID" value="XM_058480544.1"/>
</dbReference>
<protein>
    <submittedName>
        <fullName evidence="3">Uncharacterized protein</fullName>
    </submittedName>
</protein>
<evidence type="ECO:0000256" key="1">
    <source>
        <dbReference type="SAM" id="MobiDB-lite"/>
    </source>
</evidence>
<keyword evidence="2" id="KW-0732">Signal</keyword>
<feature type="signal peptide" evidence="2">
    <location>
        <begin position="1"/>
        <end position="20"/>
    </location>
</feature>
<dbReference type="Proteomes" id="UP001234581">
    <property type="component" value="Unassembled WGS sequence"/>
</dbReference>
<accession>A0AAD8DJG2</accession>
<proteinExistence type="predicted"/>
<gene>
    <name evidence="3" type="ORF">O0I10_000434</name>
</gene>
<name>A0AAD8DJG2_9FUNG</name>
<evidence type="ECO:0000256" key="2">
    <source>
        <dbReference type="SAM" id="SignalP"/>
    </source>
</evidence>
<feature type="chain" id="PRO_5041970889" evidence="2">
    <location>
        <begin position="21"/>
        <end position="83"/>
    </location>
</feature>
<feature type="region of interest" description="Disordered" evidence="1">
    <location>
        <begin position="22"/>
        <end position="50"/>
    </location>
</feature>
<evidence type="ECO:0000313" key="3">
    <source>
        <dbReference type="EMBL" id="KAJ8664155.1"/>
    </source>
</evidence>
<dbReference type="AlphaFoldDB" id="A0AAD8DJG2"/>
<sequence>MRFSLSLSIAILAVFASVQATKSEGGEKDVQEGSAEVQGKGGPQSRLRIPPECLGQHEEVLQECLDGAELGSADPEDLDVGED</sequence>
<comment type="caution">
    <text evidence="3">The sequence shown here is derived from an EMBL/GenBank/DDBJ whole genome shotgun (WGS) entry which is preliminary data.</text>
</comment>
<reference evidence="3 4" key="1">
    <citation type="submission" date="2023-03" db="EMBL/GenBank/DDBJ databases">
        <title>Genome sequence of Lichtheimia ornata CBS 291.66.</title>
        <authorList>
            <person name="Mohabir J.T."/>
            <person name="Shea T.P."/>
            <person name="Kurbessoian T."/>
            <person name="Berby B."/>
            <person name="Fontaine J."/>
            <person name="Livny J."/>
            <person name="Gnirke A."/>
            <person name="Stajich J.E."/>
            <person name="Cuomo C.A."/>
        </authorList>
    </citation>
    <scope>NUCLEOTIDE SEQUENCE [LARGE SCALE GENOMIC DNA]</scope>
    <source>
        <strain evidence="3">CBS 291.66</strain>
    </source>
</reference>
<keyword evidence="4" id="KW-1185">Reference proteome</keyword>
<organism evidence="3 4">
    <name type="scientific">Lichtheimia ornata</name>
    <dbReference type="NCBI Taxonomy" id="688661"/>
    <lineage>
        <taxon>Eukaryota</taxon>
        <taxon>Fungi</taxon>
        <taxon>Fungi incertae sedis</taxon>
        <taxon>Mucoromycota</taxon>
        <taxon>Mucoromycotina</taxon>
        <taxon>Mucoromycetes</taxon>
        <taxon>Mucorales</taxon>
        <taxon>Lichtheimiaceae</taxon>
        <taxon>Lichtheimia</taxon>
    </lineage>
</organism>
<dbReference type="GeneID" id="83207856"/>
<evidence type="ECO:0000313" key="4">
    <source>
        <dbReference type="Proteomes" id="UP001234581"/>
    </source>
</evidence>